<dbReference type="PANTHER" id="PTHR21646">
    <property type="entry name" value="UBIQUITIN CARBOXYL-TERMINAL HYDROLASE"/>
    <property type="match status" value="1"/>
</dbReference>
<dbReference type="GO" id="GO:0016579">
    <property type="term" value="P:protein deubiquitination"/>
    <property type="evidence" value="ECO:0007669"/>
    <property type="project" value="InterPro"/>
</dbReference>
<name>A0A6C0F5I0_9ZZZZ</name>
<dbReference type="PROSITE" id="PS00972">
    <property type="entry name" value="USP_1"/>
    <property type="match status" value="1"/>
</dbReference>
<dbReference type="Gene3D" id="3.90.70.10">
    <property type="entry name" value="Cysteine proteinases"/>
    <property type="match status" value="1"/>
</dbReference>
<dbReference type="EMBL" id="MN739030">
    <property type="protein sequence ID" value="QHT36111.1"/>
    <property type="molecule type" value="Genomic_DNA"/>
</dbReference>
<evidence type="ECO:0000259" key="1">
    <source>
        <dbReference type="PROSITE" id="PS50235"/>
    </source>
</evidence>
<reference evidence="2" key="1">
    <citation type="journal article" date="2020" name="Nature">
        <title>Giant virus diversity and host interactions through global metagenomics.</title>
        <authorList>
            <person name="Schulz F."/>
            <person name="Roux S."/>
            <person name="Paez-Espino D."/>
            <person name="Jungbluth S."/>
            <person name="Walsh D.A."/>
            <person name="Denef V.J."/>
            <person name="McMahon K.D."/>
            <person name="Konstantinidis K.T."/>
            <person name="Eloe-Fadrosh E.A."/>
            <person name="Kyrpides N.C."/>
            <person name="Woyke T."/>
        </authorList>
    </citation>
    <scope>NUCLEOTIDE SEQUENCE</scope>
    <source>
        <strain evidence="2">GVMAG-M-3300009182-46</strain>
    </source>
</reference>
<proteinExistence type="predicted"/>
<dbReference type="PROSITE" id="PS50235">
    <property type="entry name" value="USP_3"/>
    <property type="match status" value="1"/>
</dbReference>
<sequence>MSREANNEKYKIYENKGITGLANLGNTCFLNSCMQILSHTYELNNFLSLSNGSYKKKLKNIYDSALLLEWDSLRQLMWSENCVISPGKFVNTVRKLAQIKGQDLFTGYAQNDLPEFLIFVIDCFHNSLSREVNMSITGTVENNKDKVAVQCYEMIKRMYAKEYSEIWNIFYGVMVSQITSMETNEVIGFSPEPIFMINLPIPENNKSPSLIDCFNLYVEGEILSGDNAVFNEKTQKKETVNKNLMFWSFPTVLVIDLKRFSANNRKNQILVTFPLDDLDLSNYVVGYKKESFVYELYGICNHSGSVLGGHYTAYVKTANGKWFHFNDTIAKEITDIRELVSPKAYCFFYRKKTL</sequence>
<dbReference type="Pfam" id="PF00443">
    <property type="entry name" value="UCH"/>
    <property type="match status" value="1"/>
</dbReference>
<dbReference type="InterPro" id="IPR038765">
    <property type="entry name" value="Papain-like_cys_pep_sf"/>
</dbReference>
<dbReference type="InterPro" id="IPR001394">
    <property type="entry name" value="Peptidase_C19_UCH"/>
</dbReference>
<organism evidence="2">
    <name type="scientific">viral metagenome</name>
    <dbReference type="NCBI Taxonomy" id="1070528"/>
    <lineage>
        <taxon>unclassified sequences</taxon>
        <taxon>metagenomes</taxon>
        <taxon>organismal metagenomes</taxon>
    </lineage>
</organism>
<dbReference type="PROSITE" id="PS00973">
    <property type="entry name" value="USP_2"/>
    <property type="match status" value="1"/>
</dbReference>
<dbReference type="PANTHER" id="PTHR21646:SF23">
    <property type="entry name" value="UBIQUITIN CARBOXYL-TERMINAL HYDROLASE USP2"/>
    <property type="match status" value="1"/>
</dbReference>
<feature type="domain" description="USP" evidence="1">
    <location>
        <begin position="19"/>
        <end position="352"/>
    </location>
</feature>
<dbReference type="InterPro" id="IPR028889">
    <property type="entry name" value="USP"/>
</dbReference>
<evidence type="ECO:0000313" key="2">
    <source>
        <dbReference type="EMBL" id="QHT36111.1"/>
    </source>
</evidence>
<protein>
    <recommendedName>
        <fullName evidence="1">USP domain-containing protein</fullName>
    </recommendedName>
</protein>
<dbReference type="SUPFAM" id="SSF54001">
    <property type="entry name" value="Cysteine proteinases"/>
    <property type="match status" value="1"/>
</dbReference>
<dbReference type="InterPro" id="IPR050185">
    <property type="entry name" value="Ub_carboxyl-term_hydrolase"/>
</dbReference>
<dbReference type="AlphaFoldDB" id="A0A6C0F5I0"/>
<dbReference type="InterPro" id="IPR018200">
    <property type="entry name" value="USP_CS"/>
</dbReference>
<accession>A0A6C0F5I0</accession>
<dbReference type="GO" id="GO:0004843">
    <property type="term" value="F:cysteine-type deubiquitinase activity"/>
    <property type="evidence" value="ECO:0007669"/>
    <property type="project" value="InterPro"/>
</dbReference>